<dbReference type="EMBL" id="JAPDVH010000001">
    <property type="protein sequence ID" value="MCW4155775.1"/>
    <property type="molecule type" value="Genomic_DNA"/>
</dbReference>
<evidence type="ECO:0000313" key="2">
    <source>
        <dbReference type="Proteomes" id="UP001209168"/>
    </source>
</evidence>
<name>A0AAW5UQT9_9BACT</name>
<organism evidence="1 2">
    <name type="scientific">Segatella copri</name>
    <dbReference type="NCBI Taxonomy" id="165179"/>
    <lineage>
        <taxon>Bacteria</taxon>
        <taxon>Pseudomonadati</taxon>
        <taxon>Bacteroidota</taxon>
        <taxon>Bacteroidia</taxon>
        <taxon>Bacteroidales</taxon>
        <taxon>Prevotellaceae</taxon>
        <taxon>Segatella</taxon>
    </lineage>
</organism>
<dbReference type="Proteomes" id="UP001209168">
    <property type="component" value="Unassembled WGS sequence"/>
</dbReference>
<dbReference type="AlphaFoldDB" id="A0AAW5UQT9"/>
<dbReference type="InterPro" id="IPR021254">
    <property type="entry name" value="DUF2806"/>
</dbReference>
<evidence type="ECO:0000313" key="1">
    <source>
        <dbReference type="EMBL" id="MCW4155775.1"/>
    </source>
</evidence>
<comment type="caution">
    <text evidence="1">The sequence shown here is derived from an EMBL/GenBank/DDBJ whole genome shotgun (WGS) entry which is preliminary data.</text>
</comment>
<reference evidence="1" key="1">
    <citation type="submission" date="2022-11" db="EMBL/GenBank/DDBJ databases">
        <title>Genomic repertoires linked with pathogenic potency of arthritogenic Prevotella copri isolated from the gut of rheumatoid arthritis patients.</title>
        <authorList>
            <person name="Nii T."/>
            <person name="Maeda Y."/>
            <person name="Motooka D."/>
            <person name="Naito M."/>
            <person name="Matsumoto Y."/>
            <person name="Ogawa T."/>
            <person name="Oguro-Igashira E."/>
            <person name="Kishikawa T."/>
            <person name="Yamashita M."/>
            <person name="Koizumi S."/>
            <person name="Kurakawa T."/>
            <person name="Okumura R."/>
            <person name="Kayama H."/>
            <person name="Murakami M."/>
            <person name="Sakaguchi T."/>
            <person name="Das B."/>
            <person name="Nakamura S."/>
            <person name="Okada Y."/>
            <person name="Kumanogoh A."/>
            <person name="Takeda K."/>
        </authorList>
    </citation>
    <scope>NUCLEOTIDE SEQUENCE</scope>
    <source>
        <strain evidence="1">H012_8</strain>
    </source>
</reference>
<proteinExistence type="predicted"/>
<protein>
    <submittedName>
        <fullName evidence="1">DUF2806 domain-containing protein</fullName>
    </submittedName>
</protein>
<gene>
    <name evidence="1" type="ORF">ONT23_09540</name>
</gene>
<dbReference type="Pfam" id="PF10987">
    <property type="entry name" value="DUF2806"/>
    <property type="match status" value="1"/>
</dbReference>
<dbReference type="RefSeq" id="WP_264901177.1">
    <property type="nucleotide sequence ID" value="NZ_JAPDVH010000001.1"/>
</dbReference>
<sequence length="262" mass="29459">MGINLINFEEPSKAFIALIDAVSRGIGTLYEPRRIRKNADAKAYEMQTLAEAEKKKNEILSAAEAQTGKIIPQEQLQAIVSRIVGKEIVRQENIDRVVSIALEDLSKAKTISDQKVETDWLTRFFDIVEDISDNELRNAWGKILSQEILSPGSFSLRTLSTIRNLAKNEAELFASLGNNVFGSANTKFFLKSKKSILGSNVQYDAITLLMECGLIKENDDLVFSYRADPDEKTNFAFSYQDLAVIIELDKGDYEINVDIYMN</sequence>
<accession>A0AAW5UQT9</accession>